<sequence length="739" mass="83690">MSGKDVEQFIRQNVVWSKLPEEIRIVLGNSQREYDKLVLEYSIKNQLRYKNNIVHLVKKNGEQYYDIMLNYSETHLMLYPYHLQDIVVRGLRMTPFNYYINVLKGLINAEKSYDSLPNFTAADAVRLLGIGRNQYLELVNQNRSNRKLFRRARTVRELLPAKPVQISIEPWWLICIGNILESDAKQLSKDEKDVLDMLIDEGPQLAGTLDVNLVQALYNKGLTYIDVPIYDTDFIFVPTLDGFVMNRVLGDYFENLLYQIFVAIDEQSTVKELSEMLNIDLSLVKNAVSVFCRLGFAKKRVTGLENLALHYTWASHMVIPEPETSLTTSISTGWGELSTSLASPCGVDEEDDSEFGAMESALSSSNQQSSVASPPIPTPLTSGETNKRIAFLFDSTLTAFLMMGNLSASLKNHAVTLFEVGKLSDEALDSFIEELQNVKLFIEGEAQRYSEHAQMLLLIIRALREDSELDLIRGESLTSLDHATRLRLLNKTYRLIVSMAPLSSDACPFSAPPLPHFGPAVTEVCTSWFRLYLYNTLHAGPISMYIPKGTRISELPCAFWKSKRLLMSTGAHEPEYSTVTDDSEIVNIPFPFDVNDGDDGSFINHPSIQKLREILSLDILCGYVVLLKTKFAVRPKPDEKQLKPMFGSSVISKDPRKISSYRRTIDCQERLSDFLVLDCVFGIPLFDEPLSRIICQRIKKAELFLQKNLENVNFANRALKDAIKGLVNSYYTSHGEKIV</sequence>
<evidence type="ECO:0000259" key="4">
    <source>
        <dbReference type="Pfam" id="PF14648"/>
    </source>
</evidence>
<dbReference type="InterPro" id="IPR028097">
    <property type="entry name" value="FAM91_C_dom"/>
</dbReference>
<evidence type="ECO:0000313" key="6">
    <source>
        <dbReference type="WBParaSite" id="SMUV_0000783501-mRNA-1"/>
    </source>
</evidence>
<protein>
    <submittedName>
        <fullName evidence="6">Protein FAM91A1</fullName>
    </submittedName>
</protein>
<dbReference type="Proteomes" id="UP000046393">
    <property type="component" value="Unplaced"/>
</dbReference>
<dbReference type="PANTHER" id="PTHR28441">
    <property type="entry name" value="PROTEIN FAM91A1"/>
    <property type="match status" value="1"/>
</dbReference>
<dbReference type="WBParaSite" id="SMUV_0000783501-mRNA-1">
    <property type="protein sequence ID" value="SMUV_0000783501-mRNA-1"/>
    <property type="gene ID" value="SMUV_0000783501"/>
</dbReference>
<evidence type="ECO:0000256" key="1">
    <source>
        <dbReference type="ARBA" id="ARBA00010319"/>
    </source>
</evidence>
<dbReference type="PANTHER" id="PTHR28441:SF2">
    <property type="entry name" value="PROTEIN FAM91A1"/>
    <property type="match status" value="1"/>
</dbReference>
<evidence type="ECO:0000256" key="2">
    <source>
        <dbReference type="SAM" id="MobiDB-lite"/>
    </source>
</evidence>
<dbReference type="STRING" id="451379.A0A0N5ASQ5"/>
<evidence type="ECO:0000313" key="5">
    <source>
        <dbReference type="Proteomes" id="UP000046393"/>
    </source>
</evidence>
<feature type="compositionally biased region" description="Low complexity" evidence="2">
    <location>
        <begin position="360"/>
        <end position="373"/>
    </location>
</feature>
<feature type="domain" description="FAM91 N-terminal" evidence="3">
    <location>
        <begin position="10"/>
        <end position="313"/>
    </location>
</feature>
<reference evidence="6" key="1">
    <citation type="submission" date="2017-02" db="UniProtKB">
        <authorList>
            <consortium name="WormBaseParasite"/>
        </authorList>
    </citation>
    <scope>IDENTIFICATION</scope>
</reference>
<keyword evidence="5" id="KW-1185">Reference proteome</keyword>
<evidence type="ECO:0000259" key="3">
    <source>
        <dbReference type="Pfam" id="PF14647"/>
    </source>
</evidence>
<dbReference type="Pfam" id="PF14647">
    <property type="entry name" value="FAM91_N"/>
    <property type="match status" value="1"/>
</dbReference>
<organism evidence="5 6">
    <name type="scientific">Syphacia muris</name>
    <dbReference type="NCBI Taxonomy" id="451379"/>
    <lineage>
        <taxon>Eukaryota</taxon>
        <taxon>Metazoa</taxon>
        <taxon>Ecdysozoa</taxon>
        <taxon>Nematoda</taxon>
        <taxon>Chromadorea</taxon>
        <taxon>Rhabditida</taxon>
        <taxon>Spirurina</taxon>
        <taxon>Oxyuridomorpha</taxon>
        <taxon>Oxyuroidea</taxon>
        <taxon>Oxyuridae</taxon>
        <taxon>Syphacia</taxon>
    </lineage>
</organism>
<accession>A0A0N5ASQ5</accession>
<feature type="domain" description="FAM91 C-terminal" evidence="4">
    <location>
        <begin position="386"/>
        <end position="578"/>
    </location>
</feature>
<proteinExistence type="inferred from homology"/>
<dbReference type="InterPro" id="IPR028091">
    <property type="entry name" value="FAM91_N_dom"/>
</dbReference>
<feature type="domain" description="FAM91 C-terminal" evidence="4">
    <location>
        <begin position="580"/>
        <end position="733"/>
    </location>
</feature>
<dbReference type="AlphaFoldDB" id="A0A0N5ASQ5"/>
<feature type="region of interest" description="Disordered" evidence="2">
    <location>
        <begin position="356"/>
        <end position="382"/>
    </location>
</feature>
<comment type="similarity">
    <text evidence="1">Belongs to the FAM91 family.</text>
</comment>
<name>A0A0N5ASQ5_9BILA</name>
<dbReference type="Pfam" id="PF14648">
    <property type="entry name" value="FAM91_C"/>
    <property type="match status" value="2"/>
</dbReference>
<dbReference type="InterPro" id="IPR039199">
    <property type="entry name" value="FAM91"/>
</dbReference>